<evidence type="ECO:0000256" key="1">
    <source>
        <dbReference type="SAM" id="Phobius"/>
    </source>
</evidence>
<dbReference type="AlphaFoldDB" id="A0A1J8QRB4"/>
<dbReference type="EMBL" id="LVVM01002767">
    <property type="protein sequence ID" value="OJA15976.1"/>
    <property type="molecule type" value="Genomic_DNA"/>
</dbReference>
<dbReference type="OrthoDB" id="2788977at2759"/>
<evidence type="ECO:0000313" key="3">
    <source>
        <dbReference type="Proteomes" id="UP000183567"/>
    </source>
</evidence>
<sequence>MNARNCAQDAYSRNIEGVVESTSKQALQYESQMQELITKLTENLSNFRAVDSLVQESLDRLKRDTQRANRALGEHMPRIHEELNSSLTSLEKQSHTLPEIQTHVADIRQIYDSGREKAKNLVTDLEWLNTEWHGRWRVIIFTNHSPVSWRWKALMRILFTITFITFAWITWAAISGVYRAHRHRLVWGERLMS</sequence>
<keyword evidence="1" id="KW-1133">Transmembrane helix</keyword>
<evidence type="ECO:0000313" key="2">
    <source>
        <dbReference type="EMBL" id="OJA15976.1"/>
    </source>
</evidence>
<feature type="transmembrane region" description="Helical" evidence="1">
    <location>
        <begin position="157"/>
        <end position="178"/>
    </location>
</feature>
<accession>A0A1J8QRB4</accession>
<keyword evidence="1" id="KW-0472">Membrane</keyword>
<name>A0A1J8QRB4_9AGAM</name>
<gene>
    <name evidence="2" type="ORF">AZE42_09709</name>
</gene>
<organism evidence="2 3">
    <name type="scientific">Rhizopogon vesiculosus</name>
    <dbReference type="NCBI Taxonomy" id="180088"/>
    <lineage>
        <taxon>Eukaryota</taxon>
        <taxon>Fungi</taxon>
        <taxon>Dikarya</taxon>
        <taxon>Basidiomycota</taxon>
        <taxon>Agaricomycotina</taxon>
        <taxon>Agaricomycetes</taxon>
        <taxon>Agaricomycetidae</taxon>
        <taxon>Boletales</taxon>
        <taxon>Suillineae</taxon>
        <taxon>Rhizopogonaceae</taxon>
        <taxon>Rhizopogon</taxon>
    </lineage>
</organism>
<protein>
    <submittedName>
        <fullName evidence="2">Uncharacterized protein</fullName>
    </submittedName>
</protein>
<comment type="caution">
    <text evidence="2">The sequence shown here is derived from an EMBL/GenBank/DDBJ whole genome shotgun (WGS) entry which is preliminary data.</text>
</comment>
<proteinExistence type="predicted"/>
<dbReference type="Proteomes" id="UP000183567">
    <property type="component" value="Unassembled WGS sequence"/>
</dbReference>
<reference evidence="2 3" key="1">
    <citation type="submission" date="2016-03" db="EMBL/GenBank/DDBJ databases">
        <title>Comparative genomics of the ectomycorrhizal sister species Rhizopogon vinicolor and Rhizopogon vesiculosus (Basidiomycota: Boletales) reveals a divergence of the mating type B locus.</title>
        <authorList>
            <person name="Mujic A.B."/>
            <person name="Kuo A."/>
            <person name="Tritt A."/>
            <person name="Lipzen A."/>
            <person name="Chen C."/>
            <person name="Johnson J."/>
            <person name="Sharma A."/>
            <person name="Barry K."/>
            <person name="Grigoriev I.V."/>
            <person name="Spatafora J.W."/>
        </authorList>
    </citation>
    <scope>NUCLEOTIDE SEQUENCE [LARGE SCALE GENOMIC DNA]</scope>
    <source>
        <strain evidence="2 3">AM-OR11-056</strain>
    </source>
</reference>
<keyword evidence="3" id="KW-1185">Reference proteome</keyword>
<keyword evidence="1" id="KW-0812">Transmembrane</keyword>